<dbReference type="Proteomes" id="UP000885826">
    <property type="component" value="Unassembled WGS sequence"/>
</dbReference>
<dbReference type="InterPro" id="IPR017853">
    <property type="entry name" value="GH"/>
</dbReference>
<dbReference type="PANTHER" id="PTHR43405:SF1">
    <property type="entry name" value="GLYCOSYL HYDROLASE DIGH"/>
    <property type="match status" value="1"/>
</dbReference>
<gene>
    <name evidence="3" type="ORF">ENI34_02695</name>
</gene>
<dbReference type="Gene3D" id="3.20.20.80">
    <property type="entry name" value="Glycosidases"/>
    <property type="match status" value="1"/>
</dbReference>
<dbReference type="InterPro" id="IPR003790">
    <property type="entry name" value="GHL10"/>
</dbReference>
<evidence type="ECO:0000256" key="1">
    <source>
        <dbReference type="ARBA" id="ARBA00022729"/>
    </source>
</evidence>
<dbReference type="Pfam" id="PF02638">
    <property type="entry name" value="GHL10"/>
    <property type="match status" value="1"/>
</dbReference>
<name>A0A9C9EL11_UNCW3</name>
<reference evidence="3" key="1">
    <citation type="journal article" date="2020" name="mSystems">
        <title>Genome- and Community-Level Interaction Insights into Carbon Utilization and Element Cycling Functions of Hydrothermarchaeota in Hydrothermal Sediment.</title>
        <authorList>
            <person name="Zhou Z."/>
            <person name="Liu Y."/>
            <person name="Xu W."/>
            <person name="Pan J."/>
            <person name="Luo Z.H."/>
            <person name="Li M."/>
        </authorList>
    </citation>
    <scope>NUCLEOTIDE SEQUENCE</scope>
    <source>
        <strain evidence="3">HyVt-388</strain>
    </source>
</reference>
<comment type="caution">
    <text evidence="3">The sequence shown here is derived from an EMBL/GenBank/DDBJ whole genome shotgun (WGS) entry which is preliminary data.</text>
</comment>
<feature type="domain" description="Glycosyl hydrolase-like 10" evidence="2">
    <location>
        <begin position="50"/>
        <end position="350"/>
    </location>
</feature>
<evidence type="ECO:0000259" key="2">
    <source>
        <dbReference type="Pfam" id="PF02638"/>
    </source>
</evidence>
<dbReference type="AlphaFoldDB" id="A0A9C9EL11"/>
<protein>
    <recommendedName>
        <fullName evidence="2">Glycosyl hydrolase-like 10 domain-containing protein</fullName>
    </recommendedName>
</protein>
<sequence>MINRNHLSRKIIFLLISIILIIFCSGCPKQHPVSGQIYPERAEHQPPRHRGLWIRAVSIASPDSINRIMKIVRKLNITDIYVQVVVAGYAYYNSEILPRSQYLSKTSGTEYDPLNSLLKICKKGKIRVHTWVNALLVWSLKEPPDSTRHIFYTAPEWFIKDINGRSMVTYSYQDRCDAGLEGLYLDPALPEVRNHLTKVCAELCSNYPIDGIHLDFIRYPGTLWGLPENDTAAIFAGPGGRELQWMNLSRYPRLSLVMRWMVWHLWKYNREREKNIFRIVEQINKTIKNSALKKTCILTAAVFPNPSLARYRFCQNWQKWKKTIEYPIVMTYLNNITDFTRLFDFVISNCEKAIFGIGFLWRGFEPIAFRQVQEVNKNDAAGVCFFDFTALDTMVDFDRFNDIPFNDSSEYRTTDTAVIKNVFTDSLIVERILAQITDKDIPPEDSIRGFNDYLFSLSTAPENDLKKLGLNSRNFYEHIKKDVILFKILDSIVFPLGDTLVEPPTKELCYAFYDDASMDTAMTDEELIKKAEMTEKITVYPGALEPLAYAAFQNPTKDRRVLKVLGGVYVYKLIKEYEGSGKVPLDEVAPELRPLYKSYTALRKARTYLDRIVR</sequence>
<organism evidence="3 4">
    <name type="scientific">candidate division WOR-3 bacterium</name>
    <dbReference type="NCBI Taxonomy" id="2052148"/>
    <lineage>
        <taxon>Bacteria</taxon>
        <taxon>Bacteria division WOR-3</taxon>
    </lineage>
</organism>
<accession>A0A9C9EL11</accession>
<dbReference type="EMBL" id="DRIG01000030">
    <property type="protein sequence ID" value="HEC78033.1"/>
    <property type="molecule type" value="Genomic_DNA"/>
</dbReference>
<dbReference type="InterPro" id="IPR052177">
    <property type="entry name" value="Divisome_Glycosyl_Hydrolase"/>
</dbReference>
<keyword evidence="1" id="KW-0732">Signal</keyword>
<dbReference type="SUPFAM" id="SSF51445">
    <property type="entry name" value="(Trans)glycosidases"/>
    <property type="match status" value="1"/>
</dbReference>
<evidence type="ECO:0000313" key="3">
    <source>
        <dbReference type="EMBL" id="HEC78033.1"/>
    </source>
</evidence>
<dbReference type="PANTHER" id="PTHR43405">
    <property type="entry name" value="GLYCOSYL HYDROLASE DIGH"/>
    <property type="match status" value="1"/>
</dbReference>
<proteinExistence type="predicted"/>
<evidence type="ECO:0000313" key="4">
    <source>
        <dbReference type="Proteomes" id="UP000885826"/>
    </source>
</evidence>